<dbReference type="EMBL" id="CP155618">
    <property type="protein sequence ID" value="XBL13351.1"/>
    <property type="molecule type" value="Genomic_DNA"/>
</dbReference>
<dbReference type="SUPFAM" id="SSF55874">
    <property type="entry name" value="ATPase domain of HSP90 chaperone/DNA topoisomerase II/histidine kinase"/>
    <property type="match status" value="1"/>
</dbReference>
<evidence type="ECO:0000313" key="12">
    <source>
        <dbReference type="Proteomes" id="UP001224325"/>
    </source>
</evidence>
<dbReference type="Gene3D" id="3.30.565.10">
    <property type="entry name" value="Histidine kinase-like ATPase, C-terminal domain"/>
    <property type="match status" value="1"/>
</dbReference>
<evidence type="ECO:0000313" key="11">
    <source>
        <dbReference type="EMBL" id="XBL13351.1"/>
    </source>
</evidence>
<dbReference type="Gene3D" id="2.10.70.100">
    <property type="match status" value="4"/>
</dbReference>
<dbReference type="Pfam" id="PF08448">
    <property type="entry name" value="PAS_4"/>
    <property type="match status" value="1"/>
</dbReference>
<feature type="transmembrane region" description="Helical" evidence="7">
    <location>
        <begin position="177"/>
        <end position="200"/>
    </location>
</feature>
<feature type="domain" description="PAC" evidence="10">
    <location>
        <begin position="1338"/>
        <end position="1388"/>
    </location>
</feature>
<dbReference type="CDD" id="cd00130">
    <property type="entry name" value="PAS"/>
    <property type="match status" value="8"/>
</dbReference>
<dbReference type="Pfam" id="PF08447">
    <property type="entry name" value="PAS_3"/>
    <property type="match status" value="4"/>
</dbReference>
<dbReference type="PROSITE" id="PS50113">
    <property type="entry name" value="PAC"/>
    <property type="match status" value="10"/>
</dbReference>
<feature type="domain" description="PAC" evidence="10">
    <location>
        <begin position="441"/>
        <end position="492"/>
    </location>
</feature>
<keyword evidence="12" id="KW-1185">Reference proteome</keyword>
<dbReference type="PANTHER" id="PTHR43304:SF1">
    <property type="entry name" value="PAC DOMAIN-CONTAINING PROTEIN"/>
    <property type="match status" value="1"/>
</dbReference>
<dbReference type="InterPro" id="IPR013656">
    <property type="entry name" value="PAS_4"/>
</dbReference>
<feature type="transmembrane region" description="Helical" evidence="7">
    <location>
        <begin position="12"/>
        <end position="30"/>
    </location>
</feature>
<feature type="domain" description="PAC" evidence="10">
    <location>
        <begin position="581"/>
        <end position="633"/>
    </location>
</feature>
<dbReference type="InterPro" id="IPR035965">
    <property type="entry name" value="PAS-like_dom_sf"/>
</dbReference>
<feature type="domain" description="Histidine kinase" evidence="8">
    <location>
        <begin position="1661"/>
        <end position="1871"/>
    </location>
</feature>
<dbReference type="InterPro" id="IPR005467">
    <property type="entry name" value="His_kinase_dom"/>
</dbReference>
<keyword evidence="7" id="KW-0812">Transmembrane</keyword>
<keyword evidence="4" id="KW-0808">Transferase</keyword>
<dbReference type="KEGG" id="mlil:QLS71_013590"/>
<dbReference type="Pfam" id="PF13426">
    <property type="entry name" value="PAS_9"/>
    <property type="match status" value="5"/>
</dbReference>
<keyword evidence="5" id="KW-0418">Kinase</keyword>
<evidence type="ECO:0000256" key="7">
    <source>
        <dbReference type="SAM" id="Phobius"/>
    </source>
</evidence>
<feature type="domain" description="PAS" evidence="9">
    <location>
        <begin position="1023"/>
        <end position="1076"/>
    </location>
</feature>
<organism evidence="11 12">
    <name type="scientific">Mariniflexile litorale</name>
    <dbReference type="NCBI Taxonomy" id="3045158"/>
    <lineage>
        <taxon>Bacteria</taxon>
        <taxon>Pseudomonadati</taxon>
        <taxon>Bacteroidota</taxon>
        <taxon>Flavobacteriia</taxon>
        <taxon>Flavobacteriales</taxon>
        <taxon>Flavobacteriaceae</taxon>
        <taxon>Mariniflexile</taxon>
    </lineage>
</organism>
<dbReference type="InterPro" id="IPR000014">
    <property type="entry name" value="PAS"/>
</dbReference>
<feature type="domain" description="PAC" evidence="10">
    <location>
        <begin position="1090"/>
        <end position="1140"/>
    </location>
</feature>
<name>A0AAU7ECR1_9FLAO</name>
<feature type="domain" description="PAC" evidence="10">
    <location>
        <begin position="1463"/>
        <end position="1515"/>
    </location>
</feature>
<sequence length="1871" mass="213571">MKNLTKSIKKRYIIFMLTIGIIIISVVLIINRSINLQNTTTNNLNLSSKQGYLMERIERQVYYFSKNKDALSDVNELNKLKELSNELEVSRNYLYSKNIKEGNNRVIDSLFKVIEPDYNKILTSIRNIFNNKEESVVNTSLQTIWESEIPFFKTMDLIVNSYEKEASKKLQKLKYTIFFLGVIAALILLGEFMFVLVPAFNQLLKKHNELEQANKELAISENKIKENMLELTKLKTDLEIKDTYNKVFIEQAPTAIAMLDKDMKYIAVSQRWIKDYKMEGQEIIGRSHYDIFPEIGDDWKANHQKGLKGAIDVCDEAPFVRADGTVQWIYWDVRPWYISEGNIGGLIMHTGDITHLKEKEEERVQIEIILDKTNEVARIGAWEINLEKDRIFWSKMVREIHEVPENYEPDLETAINFFKEGESRNILEKVVGEAMEHGTPYDVEVELVTLKGNILWTRAMGQAEIVGGKCIRLFGVFQDINDKKLSQLALNKAHTELKAIFNSGAVSIVATEVDGIISHFNHGAEILTGYSASEMIGLQRPTFFHLREELDKFRIDIAKQYNKNPIGFSAQEELSKHNAYDTREWTYKRKDGSTIPVQLTLTSIKDDQGELIGFLGISTDISEKRIAQDELLRKNQLLNFAEEITLMGNWQWDTVTDKVKWSNNLYNIFKLDKRIDNLKFDTYFNFVHPEDKDIVADYFNKTVEEKSLNRFTHRIITGDGELKFIQLLGEVITNSKGEVIEMIGTCQDITASKVSEKELHDAHVQLQAIFNSGPIGIVTTDIKGVINYFNRGAEILTGYSASEMMRLQTPFIYHTEEELDKFKSDIAKQYDKNPIGFHPQLELSKNNAYDTREWTYIRKDGSTLPVQLTLTGIKDEQGKDIGFLGVSIDVSERRKSENELLRNNKLLNFAEELTMMGNWQVDLVNNSEKWSKNLYHIFGLEENTEITRNTFISFVHPEDKERVAKHVEKSIKDKNFNDLMFRIKLKNGTIKTLLNLAEIVVDTMGNVIELVGTCQDVTQQRMAEKKFRGLLESAPDAMVIVNERRQIQLINKQAEILFGYSAEELFEKRVDILIPKRFSSTDPRTKVMGEAKESIAINKNGKEIPVQISFSPLQTEEGLLVSAAIRDITEQKLAENELLRKNQLLSFAEKITMMGNWQLDLVTNNMKWSANLYQIFGLEENTKLTFDTYLSFVHSEDIEKIIKHKEVAFRDKKFDNLIHRIKLKDGTVKTIQLLAEVITDTSGRIIEVIGTCQDVTAQKMAENKFRGLLESAPDAMVIVNEKGKIQLINKQAEKLFGYSLEELFGNSVEILIPKGFSVTHSVDDNGFFFNPKTIGIGEGKELFGINKKGKEIPIQISLSPLQTEEGLLVSAAIRDITIQKLAENELLRKNQLLSFAEKITMMGNWQMDAFTSTIQWSANLYKIFRIEEKTELNFDVYLSFVHPEDLEKVIKHREASIKDKKFTDLMHRVKLRDGTVKMIQLLAEVITDNLGNVIELIGTCQDVTAQKMAENKFRGLLESAPDAMVIVNEKGKIQLINKQAEKLFGYSLEELFEKSVEILIPGRFIGNHKAHRDGFFSNPKTRGMGDGKELFGINKSGHEIPIQISLSPLQTEEGLLVSAAIRDITTQKLAARKIIESKESLEVLANKLTVQNTQLADFAHITSHNLRAPVSNLNSLLGFYNTSENEEDKASLFKKFEKVINHLTQTLNTLVAAIKTKNETSQNLEEITFDEVLIKTKEILSGEILKSGIIITSDFSKIKKVSYNKVYLESIFLNLVGNAIKYRSDGRLPELFIESEIEKGKIKLKFKDNGMGIDLKRHGSKLFGLNKVFHRHPDAKGVGLFMTKMQIEAMGGKISATSEVNIGSTFNINFN</sequence>
<dbReference type="SMART" id="SM00086">
    <property type="entry name" value="PAC"/>
    <property type="match status" value="11"/>
</dbReference>
<dbReference type="InterPro" id="IPR052162">
    <property type="entry name" value="Sensor_kinase/Photoreceptor"/>
</dbReference>
<evidence type="ECO:0000256" key="5">
    <source>
        <dbReference type="ARBA" id="ARBA00022777"/>
    </source>
</evidence>
<comment type="catalytic activity">
    <reaction evidence="1">
        <text>ATP + protein L-histidine = ADP + protein N-phospho-L-histidine.</text>
        <dbReference type="EC" id="2.7.13.3"/>
    </reaction>
</comment>
<protein>
    <recommendedName>
        <fullName evidence="2">histidine kinase</fullName>
        <ecNumber evidence="2">2.7.13.3</ecNumber>
    </recommendedName>
</protein>
<feature type="domain" description="PAS" evidence="9">
    <location>
        <begin position="1509"/>
        <end position="1561"/>
    </location>
</feature>
<keyword evidence="3" id="KW-0597">Phosphoprotein</keyword>
<feature type="domain" description="PAS" evidence="9">
    <location>
        <begin position="1261"/>
        <end position="1314"/>
    </location>
</feature>
<dbReference type="SUPFAM" id="SSF55785">
    <property type="entry name" value="PYP-like sensor domain (PAS domain)"/>
    <property type="match status" value="11"/>
</dbReference>
<feature type="domain" description="PAS" evidence="9">
    <location>
        <begin position="930"/>
        <end position="974"/>
    </location>
</feature>
<evidence type="ECO:0000259" key="9">
    <source>
        <dbReference type="PROSITE" id="PS50112"/>
    </source>
</evidence>
<feature type="domain" description="PAC" evidence="10">
    <location>
        <begin position="977"/>
        <end position="1029"/>
    </location>
</feature>
<dbReference type="Pfam" id="PF02518">
    <property type="entry name" value="HATPase_c"/>
    <property type="match status" value="1"/>
</dbReference>
<gene>
    <name evidence="11" type="ORF">QLS71_013590</name>
</gene>
<dbReference type="NCBIfam" id="TIGR00229">
    <property type="entry name" value="sensory_box"/>
    <property type="match status" value="9"/>
</dbReference>
<evidence type="ECO:0000256" key="3">
    <source>
        <dbReference type="ARBA" id="ARBA00022553"/>
    </source>
</evidence>
<dbReference type="InterPro" id="IPR036890">
    <property type="entry name" value="HATPase_C_sf"/>
</dbReference>
<feature type="domain" description="PAC" evidence="10">
    <location>
        <begin position="850"/>
        <end position="902"/>
    </location>
</feature>
<dbReference type="Gene3D" id="3.30.450.20">
    <property type="entry name" value="PAS domain"/>
    <property type="match status" value="11"/>
</dbReference>
<evidence type="ECO:0000256" key="1">
    <source>
        <dbReference type="ARBA" id="ARBA00000085"/>
    </source>
</evidence>
<feature type="domain" description="PAC" evidence="10">
    <location>
        <begin position="709"/>
        <end position="761"/>
    </location>
</feature>
<dbReference type="Proteomes" id="UP001224325">
    <property type="component" value="Chromosome"/>
</dbReference>
<dbReference type="PROSITE" id="PS50112">
    <property type="entry name" value="PAS"/>
    <property type="match status" value="6"/>
</dbReference>
<reference evidence="11" key="1">
    <citation type="submission" date="2024-04" db="EMBL/GenBank/DDBJ databases">
        <title>Mariniflexile litorale, isolated from the shallow sediments of the Sea of Japan.</title>
        <authorList>
            <person name="Romanenko L."/>
            <person name="Isaeva M."/>
        </authorList>
    </citation>
    <scope>NUCLEOTIDE SEQUENCE [LARGE SCALE GENOMIC DNA]</scope>
    <source>
        <strain evidence="11">KMM 9835</strain>
    </source>
</reference>
<feature type="domain" description="PAS" evidence="9">
    <location>
        <begin position="762"/>
        <end position="805"/>
    </location>
</feature>
<evidence type="ECO:0000256" key="6">
    <source>
        <dbReference type="SAM" id="Coils"/>
    </source>
</evidence>
<feature type="domain" description="PAC" evidence="10">
    <location>
        <begin position="313"/>
        <end position="365"/>
    </location>
</feature>
<evidence type="ECO:0000259" key="10">
    <source>
        <dbReference type="PROSITE" id="PS50113"/>
    </source>
</evidence>
<dbReference type="SMART" id="SM00387">
    <property type="entry name" value="HATPase_c"/>
    <property type="match status" value="1"/>
</dbReference>
<dbReference type="PROSITE" id="PS50109">
    <property type="entry name" value="HIS_KIN"/>
    <property type="match status" value="1"/>
</dbReference>
<keyword evidence="6" id="KW-0175">Coiled coil</keyword>
<feature type="coiled-coil region" evidence="6">
    <location>
        <begin position="200"/>
        <end position="230"/>
    </location>
</feature>
<keyword evidence="7" id="KW-0472">Membrane</keyword>
<evidence type="ECO:0000259" key="8">
    <source>
        <dbReference type="PROSITE" id="PS50109"/>
    </source>
</evidence>
<feature type="domain" description="PAC" evidence="10">
    <location>
        <begin position="1212"/>
        <end position="1267"/>
    </location>
</feature>
<dbReference type="InterPro" id="IPR001610">
    <property type="entry name" value="PAC"/>
</dbReference>
<dbReference type="InterPro" id="IPR000700">
    <property type="entry name" value="PAS-assoc_C"/>
</dbReference>
<feature type="domain" description="PAS" evidence="9">
    <location>
        <begin position="493"/>
        <end position="537"/>
    </location>
</feature>
<dbReference type="RefSeq" id="WP_308992546.1">
    <property type="nucleotide sequence ID" value="NZ_CP155618.1"/>
</dbReference>
<dbReference type="SMART" id="SM00091">
    <property type="entry name" value="PAS"/>
    <property type="match status" value="8"/>
</dbReference>
<dbReference type="InterPro" id="IPR003594">
    <property type="entry name" value="HATPase_dom"/>
</dbReference>
<dbReference type="PANTHER" id="PTHR43304">
    <property type="entry name" value="PHYTOCHROME-LIKE PROTEIN CPH1"/>
    <property type="match status" value="1"/>
</dbReference>
<evidence type="ECO:0000256" key="4">
    <source>
        <dbReference type="ARBA" id="ARBA00022679"/>
    </source>
</evidence>
<dbReference type="InterPro" id="IPR013655">
    <property type="entry name" value="PAS_fold_3"/>
</dbReference>
<dbReference type="GO" id="GO:0004673">
    <property type="term" value="F:protein histidine kinase activity"/>
    <property type="evidence" value="ECO:0007669"/>
    <property type="project" value="UniProtKB-EC"/>
</dbReference>
<evidence type="ECO:0000256" key="2">
    <source>
        <dbReference type="ARBA" id="ARBA00012438"/>
    </source>
</evidence>
<dbReference type="EC" id="2.7.13.3" evidence="2"/>
<accession>A0AAU7ECR1</accession>
<proteinExistence type="predicted"/>
<keyword evidence="7" id="KW-1133">Transmembrane helix</keyword>